<comment type="similarity">
    <text evidence="2">Belongs to the major facilitator superfamily. Proton-dependent oligopeptide transporter (POT/PTR) (TC 2.A.17) family.</text>
</comment>
<dbReference type="GO" id="GO:0016020">
    <property type="term" value="C:membrane"/>
    <property type="evidence" value="ECO:0007669"/>
    <property type="project" value="UniProtKB-SubCell"/>
</dbReference>
<feature type="signal peptide" evidence="7">
    <location>
        <begin position="1"/>
        <end position="24"/>
    </location>
</feature>
<dbReference type="Pfam" id="PF00854">
    <property type="entry name" value="PTR2"/>
    <property type="match status" value="1"/>
</dbReference>
<gene>
    <name evidence="8" type="ORF">R1flu_005459</name>
</gene>
<dbReference type="PANTHER" id="PTHR11654">
    <property type="entry name" value="OLIGOPEPTIDE TRANSPORTER-RELATED"/>
    <property type="match status" value="1"/>
</dbReference>
<dbReference type="EMBL" id="JBHFFA010000003">
    <property type="protein sequence ID" value="KAL2633980.1"/>
    <property type="molecule type" value="Genomic_DNA"/>
</dbReference>
<feature type="transmembrane region" description="Helical" evidence="6">
    <location>
        <begin position="42"/>
        <end position="62"/>
    </location>
</feature>
<evidence type="ECO:0000256" key="3">
    <source>
        <dbReference type="ARBA" id="ARBA00022692"/>
    </source>
</evidence>
<evidence type="ECO:0000313" key="9">
    <source>
        <dbReference type="Proteomes" id="UP001605036"/>
    </source>
</evidence>
<dbReference type="AlphaFoldDB" id="A0ABD1YT80"/>
<feature type="transmembrane region" description="Helical" evidence="6">
    <location>
        <begin position="83"/>
        <end position="100"/>
    </location>
</feature>
<evidence type="ECO:0000256" key="1">
    <source>
        <dbReference type="ARBA" id="ARBA00004141"/>
    </source>
</evidence>
<proteinExistence type="inferred from homology"/>
<comment type="caution">
    <text evidence="8">The sequence shown here is derived from an EMBL/GenBank/DDBJ whole genome shotgun (WGS) entry which is preliminary data.</text>
</comment>
<keyword evidence="7" id="KW-0732">Signal</keyword>
<dbReference type="Proteomes" id="UP001605036">
    <property type="component" value="Unassembled WGS sequence"/>
</dbReference>
<organism evidence="8 9">
    <name type="scientific">Riccia fluitans</name>
    <dbReference type="NCBI Taxonomy" id="41844"/>
    <lineage>
        <taxon>Eukaryota</taxon>
        <taxon>Viridiplantae</taxon>
        <taxon>Streptophyta</taxon>
        <taxon>Embryophyta</taxon>
        <taxon>Marchantiophyta</taxon>
        <taxon>Marchantiopsida</taxon>
        <taxon>Marchantiidae</taxon>
        <taxon>Marchantiales</taxon>
        <taxon>Ricciaceae</taxon>
        <taxon>Riccia</taxon>
    </lineage>
</organism>
<keyword evidence="5 6" id="KW-0472">Membrane</keyword>
<dbReference type="Gene3D" id="1.20.1250.20">
    <property type="entry name" value="MFS general substrate transporter like domains"/>
    <property type="match status" value="1"/>
</dbReference>
<evidence type="ECO:0000256" key="4">
    <source>
        <dbReference type="ARBA" id="ARBA00022989"/>
    </source>
</evidence>
<evidence type="ECO:0000256" key="7">
    <source>
        <dbReference type="SAM" id="SignalP"/>
    </source>
</evidence>
<comment type="subcellular location">
    <subcellularLocation>
        <location evidence="1">Membrane</location>
        <topology evidence="1">Multi-pass membrane protein</topology>
    </subcellularLocation>
</comment>
<protein>
    <submittedName>
        <fullName evidence="8">Uncharacterized protein</fullName>
    </submittedName>
</protein>
<accession>A0ABD1YT80</accession>
<evidence type="ECO:0000256" key="5">
    <source>
        <dbReference type="ARBA" id="ARBA00023136"/>
    </source>
</evidence>
<keyword evidence="4 6" id="KW-1133">Transmembrane helix</keyword>
<evidence type="ECO:0000256" key="2">
    <source>
        <dbReference type="ARBA" id="ARBA00005982"/>
    </source>
</evidence>
<name>A0ABD1YT80_9MARC</name>
<sequence>MVPIWATTCCVSLVFSQLVTFTVSQGASLDRKWGEHFEVPAASPSAIFVIISLLAVPIYNRLFVPLVRKYTKHPYGLSPLQRLGLSIISAILLMCVAALVEKKRVTCVKDLGLEELPLGSYGLPMRCGGWYHSSSSPHCDLVNSTTKHEEGSI</sequence>
<dbReference type="InterPro" id="IPR000109">
    <property type="entry name" value="POT_fam"/>
</dbReference>
<dbReference type="InterPro" id="IPR036259">
    <property type="entry name" value="MFS_trans_sf"/>
</dbReference>
<feature type="chain" id="PRO_5044820885" evidence="7">
    <location>
        <begin position="25"/>
        <end position="153"/>
    </location>
</feature>
<keyword evidence="3 6" id="KW-0812">Transmembrane</keyword>
<evidence type="ECO:0000313" key="8">
    <source>
        <dbReference type="EMBL" id="KAL2633980.1"/>
    </source>
</evidence>
<reference evidence="8 9" key="1">
    <citation type="submission" date="2024-09" db="EMBL/GenBank/DDBJ databases">
        <title>Chromosome-scale assembly of Riccia fluitans.</title>
        <authorList>
            <person name="Paukszto L."/>
            <person name="Sawicki J."/>
            <person name="Karawczyk K."/>
            <person name="Piernik-Szablinska J."/>
            <person name="Szczecinska M."/>
            <person name="Mazdziarz M."/>
        </authorList>
    </citation>
    <scope>NUCLEOTIDE SEQUENCE [LARGE SCALE GENOMIC DNA]</scope>
    <source>
        <strain evidence="8">Rf_01</strain>
        <tissue evidence="8">Aerial parts of the thallus</tissue>
    </source>
</reference>
<keyword evidence="9" id="KW-1185">Reference proteome</keyword>
<evidence type="ECO:0000256" key="6">
    <source>
        <dbReference type="SAM" id="Phobius"/>
    </source>
</evidence>